<protein>
    <submittedName>
        <fullName evidence="1">Uncharacterized protein</fullName>
    </submittedName>
</protein>
<sequence length="65" mass="7064">MEMATATGATALGAKWQIEECTYLGDLKNLGFKLRSCGGHKLQRQGQRARESGTSMWIGFVICVG</sequence>
<organism evidence="1 3">
    <name type="scientific">Prunus armeniaca</name>
    <name type="common">Apricot</name>
    <name type="synonym">Armeniaca vulgaris</name>
    <dbReference type="NCBI Taxonomy" id="36596"/>
    <lineage>
        <taxon>Eukaryota</taxon>
        <taxon>Viridiplantae</taxon>
        <taxon>Streptophyta</taxon>
        <taxon>Embryophyta</taxon>
        <taxon>Tracheophyta</taxon>
        <taxon>Spermatophyta</taxon>
        <taxon>Magnoliopsida</taxon>
        <taxon>eudicotyledons</taxon>
        <taxon>Gunneridae</taxon>
        <taxon>Pentapetalae</taxon>
        <taxon>rosids</taxon>
        <taxon>fabids</taxon>
        <taxon>Rosales</taxon>
        <taxon>Rosaceae</taxon>
        <taxon>Amygdaloideae</taxon>
        <taxon>Amygdaleae</taxon>
        <taxon>Prunus</taxon>
    </lineage>
</organism>
<dbReference type="EMBL" id="CAEKDK010000004">
    <property type="protein sequence ID" value="CAB4276336.1"/>
    <property type="molecule type" value="Genomic_DNA"/>
</dbReference>
<reference evidence="4" key="1">
    <citation type="journal article" date="2020" name="Genome Biol.">
        <title>Gamete binning: chromosome-level and haplotype-resolved genome assembly enabled by high-throughput single-cell sequencing of gamete genomes.</title>
        <authorList>
            <person name="Campoy J.A."/>
            <person name="Sun H."/>
            <person name="Goel M."/>
            <person name="Jiao W.-B."/>
            <person name="Folz-Donahue K."/>
            <person name="Wang N."/>
            <person name="Rubio M."/>
            <person name="Liu C."/>
            <person name="Kukat C."/>
            <person name="Ruiz D."/>
            <person name="Huettel B."/>
            <person name="Schneeberger K."/>
        </authorList>
    </citation>
    <scope>NUCLEOTIDE SEQUENCE [LARGE SCALE GENOMIC DNA]</scope>
    <source>
        <strain evidence="4">cv. Rojo Pasion</strain>
    </source>
</reference>
<dbReference type="EMBL" id="CAEKKB010000004">
    <property type="protein sequence ID" value="CAB4306725.1"/>
    <property type="molecule type" value="Genomic_DNA"/>
</dbReference>
<dbReference type="Proteomes" id="UP000507222">
    <property type="component" value="Unassembled WGS sequence"/>
</dbReference>
<dbReference type="AlphaFoldDB" id="A0A6J5UIG2"/>
<keyword evidence="4" id="KW-1185">Reference proteome</keyword>
<evidence type="ECO:0000313" key="3">
    <source>
        <dbReference type="Proteomes" id="UP000507222"/>
    </source>
</evidence>
<accession>A0A6J5UIG2</accession>
<reference evidence="1 3" key="2">
    <citation type="submission" date="2020-05" db="EMBL/GenBank/DDBJ databases">
        <authorList>
            <person name="Campoy J."/>
            <person name="Schneeberger K."/>
            <person name="Spophaly S."/>
        </authorList>
    </citation>
    <scope>NUCLEOTIDE SEQUENCE [LARGE SCALE GENOMIC DNA]</scope>
    <source>
        <strain evidence="1">PruArmRojPasFocal</strain>
    </source>
</reference>
<gene>
    <name evidence="1" type="ORF">CURHAP_LOCUS25432</name>
    <name evidence="2" type="ORF">ORAREDHAP_LOCUS24995</name>
</gene>
<proteinExistence type="predicted"/>
<evidence type="ECO:0000313" key="2">
    <source>
        <dbReference type="EMBL" id="CAB4306725.1"/>
    </source>
</evidence>
<name>A0A6J5UIG2_PRUAR</name>
<evidence type="ECO:0000313" key="4">
    <source>
        <dbReference type="Proteomes" id="UP000507245"/>
    </source>
</evidence>
<evidence type="ECO:0000313" key="1">
    <source>
        <dbReference type="EMBL" id="CAB4276336.1"/>
    </source>
</evidence>
<dbReference type="Proteomes" id="UP000507245">
    <property type="component" value="Unassembled WGS sequence"/>
</dbReference>